<dbReference type="PANTHER" id="PTHR30108">
    <property type="entry name" value="3-OCTAPRENYL-4-HYDROXYBENZOATE CARBOXY-LYASE-RELATED"/>
    <property type="match status" value="1"/>
</dbReference>
<reference evidence="4 5" key="1">
    <citation type="journal article" date="2016" name="Nat. Commun.">
        <title>Thousands of microbial genomes shed light on interconnected biogeochemical processes in an aquifer system.</title>
        <authorList>
            <person name="Anantharaman K."/>
            <person name="Brown C.T."/>
            <person name="Hug L.A."/>
            <person name="Sharon I."/>
            <person name="Castelle C.J."/>
            <person name="Probst A.J."/>
            <person name="Thomas B.C."/>
            <person name="Singh A."/>
            <person name="Wilkins M.J."/>
            <person name="Karaoz U."/>
            <person name="Brodie E.L."/>
            <person name="Williams K.H."/>
            <person name="Hubbard S.S."/>
            <person name="Banfield J.F."/>
        </authorList>
    </citation>
    <scope>NUCLEOTIDE SEQUENCE [LARGE SCALE GENOMIC DNA]</scope>
</reference>
<gene>
    <name evidence="4" type="ORF">A2042_09340</name>
</gene>
<dbReference type="Pfam" id="PF20696">
    <property type="entry name" value="UbiD_C"/>
    <property type="match status" value="1"/>
</dbReference>
<dbReference type="AlphaFoldDB" id="A0A1F7RET3"/>
<dbReference type="InterPro" id="IPR049381">
    <property type="entry name" value="UbiD-like_C"/>
</dbReference>
<evidence type="ECO:0008006" key="6">
    <source>
        <dbReference type="Google" id="ProtNLM"/>
    </source>
</evidence>
<feature type="domain" description="3-octaprenyl-4-hydroxybenzoate carboxy-lyase-like C-terminal" evidence="3">
    <location>
        <begin position="318"/>
        <end position="429"/>
    </location>
</feature>
<feature type="domain" description="3-octaprenyl-4-hydroxybenzoate carboxy-lyase-like N-terminal" evidence="2">
    <location>
        <begin position="10"/>
        <end position="87"/>
    </location>
</feature>
<dbReference type="SUPFAM" id="SSF50475">
    <property type="entry name" value="FMN-binding split barrel"/>
    <property type="match status" value="1"/>
</dbReference>
<dbReference type="Proteomes" id="UP000178526">
    <property type="component" value="Unassembled WGS sequence"/>
</dbReference>
<dbReference type="GO" id="GO:0046281">
    <property type="term" value="P:cinnamic acid catabolic process"/>
    <property type="evidence" value="ECO:0007669"/>
    <property type="project" value="TreeGrafter"/>
</dbReference>
<evidence type="ECO:0000259" key="2">
    <source>
        <dbReference type="Pfam" id="PF20695"/>
    </source>
</evidence>
<dbReference type="PANTHER" id="PTHR30108:SF17">
    <property type="entry name" value="FERULIC ACID DECARBOXYLASE 1"/>
    <property type="match status" value="1"/>
</dbReference>
<dbReference type="Pfam" id="PF01977">
    <property type="entry name" value="UbiD"/>
    <property type="match status" value="1"/>
</dbReference>
<dbReference type="InterPro" id="IPR049383">
    <property type="entry name" value="UbiD-like_N"/>
</dbReference>
<comment type="caution">
    <text evidence="4">The sequence shown here is derived from an EMBL/GenBank/DDBJ whole genome shotgun (WGS) entry which is preliminary data.</text>
</comment>
<name>A0A1F7RET3_9BACT</name>
<dbReference type="NCBIfam" id="TIGR00148">
    <property type="entry name" value="UbiD family decarboxylase"/>
    <property type="match status" value="1"/>
</dbReference>
<feature type="domain" description="3-octaprenyl-4-hydroxybenzoate carboxy-lyase-like Rift-related" evidence="1">
    <location>
        <begin position="102"/>
        <end position="299"/>
    </location>
</feature>
<dbReference type="Gene3D" id="3.40.1670.10">
    <property type="entry name" value="UbiD C-terminal domain-like"/>
    <property type="match status" value="1"/>
</dbReference>
<proteinExistence type="predicted"/>
<dbReference type="GO" id="GO:0016831">
    <property type="term" value="F:carboxy-lyase activity"/>
    <property type="evidence" value="ECO:0007669"/>
    <property type="project" value="InterPro"/>
</dbReference>
<dbReference type="EMBL" id="MGDB01000112">
    <property type="protein sequence ID" value="OGL39840.1"/>
    <property type="molecule type" value="Genomic_DNA"/>
</dbReference>
<evidence type="ECO:0000259" key="3">
    <source>
        <dbReference type="Pfam" id="PF20696"/>
    </source>
</evidence>
<dbReference type="SUPFAM" id="SSF143968">
    <property type="entry name" value="UbiD C-terminal domain-like"/>
    <property type="match status" value="1"/>
</dbReference>
<dbReference type="InterPro" id="IPR048304">
    <property type="entry name" value="UbiD_Rift_dom"/>
</dbReference>
<organism evidence="4 5">
    <name type="scientific">Candidatus Schekmanbacteria bacterium GWA2_38_11</name>
    <dbReference type="NCBI Taxonomy" id="1817876"/>
    <lineage>
        <taxon>Bacteria</taxon>
        <taxon>Candidatus Schekmaniibacteriota</taxon>
    </lineage>
</organism>
<evidence type="ECO:0000259" key="1">
    <source>
        <dbReference type="Pfam" id="PF01977"/>
    </source>
</evidence>
<evidence type="ECO:0000313" key="4">
    <source>
        <dbReference type="EMBL" id="OGL39840.1"/>
    </source>
</evidence>
<dbReference type="Pfam" id="PF20695">
    <property type="entry name" value="UbiD_N"/>
    <property type="match status" value="1"/>
</dbReference>
<dbReference type="InterPro" id="IPR002830">
    <property type="entry name" value="UbiD"/>
</dbReference>
<dbReference type="GO" id="GO:0005737">
    <property type="term" value="C:cytoplasm"/>
    <property type="evidence" value="ECO:0007669"/>
    <property type="project" value="TreeGrafter"/>
</dbReference>
<sequence length="466" mass="52614">MPYRDLREFIKRLEEEGELIRVKAPVSWDQELAEVFVRACKEKNRAILFEKVEGSEFPVLIGQLTSQKRVELALERDSKELDDEIENLLNQPRNDFPPKIVGSGSCQEVVMTGDDVDLLKFPVPKFNEKEGGRYITAGVSISKDPETGARNAGIYRMMVRRENEINVNFGFPNRHMLRHFQKREKEGKPLDVAVVIGCDPAVWLCAALPLAGKIDEVAQAGAIRGKAVEMVKCKTNDLEVPADAEMILEGELVPNLKRPEGPYVDFQGYYTKAKDNYVISIKCITHRKGAIYDTSMTGRLPEGEMEVYRYLLSKQQKTQLKKAIPEIVDFTFDPASMGHIYIASISKEKPFLAKEIADKIWSFPWSIMIKQLIIVDSDIDVNDPSQVMWALATRVDFEKDIYLLPGKQGPSFDVATAGRPAVTKMVVDATIKLPVEGYPGKFPEPGSPSKEVIEKVKKKWKEYGIR</sequence>
<evidence type="ECO:0000313" key="5">
    <source>
        <dbReference type="Proteomes" id="UP000178526"/>
    </source>
</evidence>
<accession>A0A1F7RET3</accession>
<dbReference type="GO" id="GO:0033494">
    <property type="term" value="P:ferulate metabolic process"/>
    <property type="evidence" value="ECO:0007669"/>
    <property type="project" value="TreeGrafter"/>
</dbReference>
<protein>
    <recommendedName>
        <fullName evidence="6">UbiD family decarboxylase</fullName>
    </recommendedName>
</protein>